<evidence type="ECO:0000256" key="4">
    <source>
        <dbReference type="ARBA" id="ARBA00023139"/>
    </source>
</evidence>
<evidence type="ECO:0000313" key="9">
    <source>
        <dbReference type="EMBL" id="SHJ81002.1"/>
    </source>
</evidence>
<accession>A0A1M6MBX7</accession>
<keyword evidence="5 6" id="KW-0449">Lipoprotein</keyword>
<evidence type="ECO:0000256" key="6">
    <source>
        <dbReference type="PIRNR" id="PIRNR002854"/>
    </source>
</evidence>
<feature type="lipid moiety-binding region" description="S-diacylglycerol cysteine" evidence="7">
    <location>
        <position position="20"/>
    </location>
</feature>
<dbReference type="OrthoDB" id="9812878at2"/>
<dbReference type="Proteomes" id="UP000183975">
    <property type="component" value="Unassembled WGS sequence"/>
</dbReference>
<dbReference type="PANTHER" id="PTHR30429:SF0">
    <property type="entry name" value="METHIONINE-BINDING LIPOPROTEIN METQ"/>
    <property type="match status" value="1"/>
</dbReference>
<evidence type="ECO:0000256" key="3">
    <source>
        <dbReference type="ARBA" id="ARBA00023136"/>
    </source>
</evidence>
<dbReference type="Pfam" id="PF03180">
    <property type="entry name" value="Lipoprotein_9"/>
    <property type="match status" value="1"/>
</dbReference>
<dbReference type="EMBL" id="FRAH01000006">
    <property type="protein sequence ID" value="SHJ81002.1"/>
    <property type="molecule type" value="Genomic_DNA"/>
</dbReference>
<keyword evidence="4" id="KW-0564">Palmitate</keyword>
<dbReference type="AlphaFoldDB" id="A0A1M6MBX7"/>
<feature type="signal peptide" evidence="8">
    <location>
        <begin position="1"/>
        <end position="19"/>
    </location>
</feature>
<evidence type="ECO:0000256" key="8">
    <source>
        <dbReference type="SAM" id="SignalP"/>
    </source>
</evidence>
<reference evidence="9 10" key="1">
    <citation type="submission" date="2016-11" db="EMBL/GenBank/DDBJ databases">
        <authorList>
            <person name="Jaros S."/>
            <person name="Januszkiewicz K."/>
            <person name="Wedrychowicz H."/>
        </authorList>
    </citation>
    <scope>NUCLEOTIDE SEQUENCE [LARGE SCALE GENOMIC DNA]</scope>
    <source>
        <strain evidence="9 10">DSM 14214</strain>
    </source>
</reference>
<keyword evidence="2 8" id="KW-0732">Signal</keyword>
<gene>
    <name evidence="9" type="ORF">SAMN02745138_00564</name>
</gene>
<sequence>MKKFIGILLTAALAFGAVGCGGTTTETADEGATTATTEGTTIKVGASPSPHAEILKAAQPLLAEKGVTLEIVEFTDYVQPNLALNTGDLDANYFQHQPYLDQFNADNDMDLVALGAVHYEPMGIFAGNSSDLAALPDGAKVGVPNDATNEARALLLLESNGLITLKEDAGVAATKLDIVENPHNLEIVEMEAAQLPLSLSSLDIAVINGNYALGGGLSISDALAIEEADSLAAETYQNVVAVRNGDETRPELQTLMEVLNSQEIADYINETFEGAVAPVFEVAAE</sequence>
<dbReference type="Gene3D" id="3.40.190.10">
    <property type="entry name" value="Periplasmic binding protein-like II"/>
    <property type="match status" value="2"/>
</dbReference>
<name>A0A1M6MBX7_9FIRM</name>
<dbReference type="SUPFAM" id="SSF53850">
    <property type="entry name" value="Periplasmic binding protein-like II"/>
    <property type="match status" value="1"/>
</dbReference>
<feature type="chain" id="PRO_5039650374" description="Lipoprotein" evidence="8">
    <location>
        <begin position="20"/>
        <end position="285"/>
    </location>
</feature>
<keyword evidence="3" id="KW-0472">Membrane</keyword>
<dbReference type="CDD" id="cd13597">
    <property type="entry name" value="PBP2_lipoprotein_Tp32"/>
    <property type="match status" value="1"/>
</dbReference>
<dbReference type="GO" id="GO:0016020">
    <property type="term" value="C:membrane"/>
    <property type="evidence" value="ECO:0007669"/>
    <property type="project" value="UniProtKB-SubCell"/>
</dbReference>
<protein>
    <recommendedName>
        <fullName evidence="6">Lipoprotein</fullName>
    </recommendedName>
</protein>
<keyword evidence="10" id="KW-1185">Reference proteome</keyword>
<comment type="subcellular location">
    <subcellularLocation>
        <location evidence="1">Membrane</location>
        <topology evidence="1">Lipid-anchor</topology>
    </subcellularLocation>
</comment>
<evidence type="ECO:0000256" key="2">
    <source>
        <dbReference type="ARBA" id="ARBA00022729"/>
    </source>
</evidence>
<dbReference type="PROSITE" id="PS51257">
    <property type="entry name" value="PROKAR_LIPOPROTEIN"/>
    <property type="match status" value="1"/>
</dbReference>
<comment type="similarity">
    <text evidence="6">Belongs to the nlpA lipoprotein family.</text>
</comment>
<dbReference type="PANTHER" id="PTHR30429">
    <property type="entry name" value="D-METHIONINE-BINDING LIPOPROTEIN METQ"/>
    <property type="match status" value="1"/>
</dbReference>
<evidence type="ECO:0000256" key="7">
    <source>
        <dbReference type="PIRSR" id="PIRSR002854-1"/>
    </source>
</evidence>
<organism evidence="9 10">
    <name type="scientific">Anaerotignum lactatifermentans DSM 14214</name>
    <dbReference type="NCBI Taxonomy" id="1121323"/>
    <lineage>
        <taxon>Bacteria</taxon>
        <taxon>Bacillati</taxon>
        <taxon>Bacillota</taxon>
        <taxon>Clostridia</taxon>
        <taxon>Lachnospirales</taxon>
        <taxon>Anaerotignaceae</taxon>
        <taxon>Anaerotignum</taxon>
    </lineage>
</organism>
<evidence type="ECO:0000256" key="5">
    <source>
        <dbReference type="ARBA" id="ARBA00023288"/>
    </source>
</evidence>
<dbReference type="PIRSF" id="PIRSF002854">
    <property type="entry name" value="MetQ"/>
    <property type="match status" value="1"/>
</dbReference>
<proteinExistence type="inferred from homology"/>
<evidence type="ECO:0000313" key="10">
    <source>
        <dbReference type="Proteomes" id="UP000183975"/>
    </source>
</evidence>
<dbReference type="RefSeq" id="WP_072848963.1">
    <property type="nucleotide sequence ID" value="NZ_FRAH01000006.1"/>
</dbReference>
<dbReference type="InterPro" id="IPR004872">
    <property type="entry name" value="Lipoprotein_NlpA"/>
</dbReference>
<evidence type="ECO:0000256" key="1">
    <source>
        <dbReference type="ARBA" id="ARBA00004635"/>
    </source>
</evidence>